<reference evidence="1 2" key="1">
    <citation type="journal article" date="2023" name="ACS Omega">
        <title>Identification of the Neoaspergillic Acid Biosynthesis Gene Cluster by Establishing an In Vitro CRISPR-Ribonucleoprotein Genetic System in Aspergillus melleus.</title>
        <authorList>
            <person name="Yuan B."/>
            <person name="Grau M.F."/>
            <person name="Murata R.M."/>
            <person name="Torok T."/>
            <person name="Venkateswaran K."/>
            <person name="Stajich J.E."/>
            <person name="Wang C.C.C."/>
        </authorList>
    </citation>
    <scope>NUCLEOTIDE SEQUENCE [LARGE SCALE GENOMIC DNA]</scope>
    <source>
        <strain evidence="1 2">IMV 1140</strain>
    </source>
</reference>
<evidence type="ECO:0000313" key="1">
    <source>
        <dbReference type="EMBL" id="KAK1148061.1"/>
    </source>
</evidence>
<evidence type="ECO:0000313" key="2">
    <source>
        <dbReference type="Proteomes" id="UP001177260"/>
    </source>
</evidence>
<accession>A0ACC3BBY4</accession>
<sequence length="227" mass="25704">MWPKHFHRGVNTAVDFFLTVLSAIQLWRFTIRATNSGPSGSNSFLAKLHNMPRQTRVRRIWQTVTLSGPLLLSGISSIVKTYLLKSIGDKNDITHNTVPFVLWVKIENYSILLATCAPVVRLLIRMTSESYNQTGSFWSHSRSNQFQEGVELDKHDHTHSKGAVFMSIYADRETSTNGRSGHDVRRQPENSKDDRQPNETYEDGVRVKTDITVQVDSDGASTKRLVS</sequence>
<organism evidence="1 2">
    <name type="scientific">Aspergillus melleus</name>
    <dbReference type="NCBI Taxonomy" id="138277"/>
    <lineage>
        <taxon>Eukaryota</taxon>
        <taxon>Fungi</taxon>
        <taxon>Dikarya</taxon>
        <taxon>Ascomycota</taxon>
        <taxon>Pezizomycotina</taxon>
        <taxon>Eurotiomycetes</taxon>
        <taxon>Eurotiomycetidae</taxon>
        <taxon>Eurotiales</taxon>
        <taxon>Aspergillaceae</taxon>
        <taxon>Aspergillus</taxon>
        <taxon>Aspergillus subgen. Circumdati</taxon>
    </lineage>
</organism>
<protein>
    <submittedName>
        <fullName evidence="1">Uncharacterized protein</fullName>
    </submittedName>
</protein>
<keyword evidence="2" id="KW-1185">Reference proteome</keyword>
<comment type="caution">
    <text evidence="1">The sequence shown here is derived from an EMBL/GenBank/DDBJ whole genome shotgun (WGS) entry which is preliminary data.</text>
</comment>
<gene>
    <name evidence="1" type="ORF">N8T08_010696</name>
</gene>
<name>A0ACC3BBY4_9EURO</name>
<dbReference type="EMBL" id="JAOPJF010000009">
    <property type="protein sequence ID" value="KAK1148061.1"/>
    <property type="molecule type" value="Genomic_DNA"/>
</dbReference>
<proteinExistence type="predicted"/>
<dbReference type="Proteomes" id="UP001177260">
    <property type="component" value="Unassembled WGS sequence"/>
</dbReference>